<organism evidence="1 2">
    <name type="scientific">Halioglobus japonicus</name>
    <dbReference type="NCBI Taxonomy" id="930805"/>
    <lineage>
        <taxon>Bacteria</taxon>
        <taxon>Pseudomonadati</taxon>
        <taxon>Pseudomonadota</taxon>
        <taxon>Gammaproteobacteria</taxon>
        <taxon>Cellvibrionales</taxon>
        <taxon>Halieaceae</taxon>
        <taxon>Halioglobus</taxon>
    </lineage>
</organism>
<proteinExistence type="predicted"/>
<dbReference type="AlphaFoldDB" id="A0AAP8SMS5"/>
<dbReference type="EMBL" id="PKUR01000003">
    <property type="protein sequence ID" value="PLW85829.1"/>
    <property type="molecule type" value="Genomic_DNA"/>
</dbReference>
<dbReference type="KEGG" id="hja:BST95_06075"/>
<evidence type="ECO:0008006" key="3">
    <source>
        <dbReference type="Google" id="ProtNLM"/>
    </source>
</evidence>
<accession>A0AAP8SMS5</accession>
<dbReference type="InterPro" id="IPR014710">
    <property type="entry name" value="RmlC-like_jellyroll"/>
</dbReference>
<gene>
    <name evidence="1" type="ORF">C0029_14630</name>
</gene>
<dbReference type="InterPro" id="IPR011051">
    <property type="entry name" value="RmlC_Cupin_sf"/>
</dbReference>
<evidence type="ECO:0000313" key="2">
    <source>
        <dbReference type="Proteomes" id="UP000235162"/>
    </source>
</evidence>
<protein>
    <recommendedName>
        <fullName evidence="3">Cupin</fullName>
    </recommendedName>
</protein>
<sequence length="103" mass="11782">MNNLFGDIPASLPEELFSVLVEQEGLKIERIVSRGHCSPADEWYDQDTHEWVALLKGKAVIAYPDKPSVTLVPGDYLLLTAHERHRVDWTIPDEDTVWLAIHY</sequence>
<keyword evidence="2" id="KW-1185">Reference proteome</keyword>
<dbReference type="Gene3D" id="2.60.120.10">
    <property type="entry name" value="Jelly Rolls"/>
    <property type="match status" value="1"/>
</dbReference>
<comment type="caution">
    <text evidence="1">The sequence shown here is derived from an EMBL/GenBank/DDBJ whole genome shotgun (WGS) entry which is preliminary data.</text>
</comment>
<evidence type="ECO:0000313" key="1">
    <source>
        <dbReference type="EMBL" id="PLW85829.1"/>
    </source>
</evidence>
<dbReference type="Proteomes" id="UP000235162">
    <property type="component" value="Unassembled WGS sequence"/>
</dbReference>
<dbReference type="CDD" id="cd06981">
    <property type="entry name" value="cupin_reut_a1446"/>
    <property type="match status" value="1"/>
</dbReference>
<reference evidence="1 2" key="1">
    <citation type="submission" date="2018-01" db="EMBL/GenBank/DDBJ databases">
        <title>The draft genome sequence of Halioglobus japonicus S1-36.</title>
        <authorList>
            <person name="Du Z.-J."/>
            <person name="Shi M.-J."/>
        </authorList>
    </citation>
    <scope>NUCLEOTIDE SEQUENCE [LARGE SCALE GENOMIC DNA]</scope>
    <source>
        <strain evidence="1 2">S1-36</strain>
    </source>
</reference>
<dbReference type="SUPFAM" id="SSF51182">
    <property type="entry name" value="RmlC-like cupins"/>
    <property type="match status" value="1"/>
</dbReference>
<name>A0AAP8SMS5_9GAMM</name>